<evidence type="ECO:0000313" key="1">
    <source>
        <dbReference type="EMBL" id="KAK1858598.1"/>
    </source>
</evidence>
<proteinExistence type="predicted"/>
<accession>A0ACC3BLU7</accession>
<protein>
    <submittedName>
        <fullName evidence="1">Uncharacterized protein</fullName>
    </submittedName>
</protein>
<dbReference type="EMBL" id="CM020618">
    <property type="protein sequence ID" value="KAK1858598.1"/>
    <property type="molecule type" value="Genomic_DNA"/>
</dbReference>
<keyword evidence="2" id="KW-1185">Reference proteome</keyword>
<comment type="caution">
    <text evidence="1">The sequence shown here is derived from an EMBL/GenBank/DDBJ whole genome shotgun (WGS) entry which is preliminary data.</text>
</comment>
<name>A0ACC3BLU7_PYRYE</name>
<evidence type="ECO:0000313" key="2">
    <source>
        <dbReference type="Proteomes" id="UP000798662"/>
    </source>
</evidence>
<gene>
    <name evidence="1" type="ORF">I4F81_001199</name>
</gene>
<dbReference type="Proteomes" id="UP000798662">
    <property type="component" value="Chromosome 1"/>
</dbReference>
<reference evidence="1" key="1">
    <citation type="submission" date="2019-11" db="EMBL/GenBank/DDBJ databases">
        <title>Nori genome reveals adaptations in red seaweeds to the harsh intertidal environment.</title>
        <authorList>
            <person name="Wang D."/>
            <person name="Mao Y."/>
        </authorList>
    </citation>
    <scope>NUCLEOTIDE SEQUENCE</scope>
    <source>
        <tissue evidence="1">Gametophyte</tissue>
    </source>
</reference>
<organism evidence="1 2">
    <name type="scientific">Pyropia yezoensis</name>
    <name type="common">Susabi-nori</name>
    <name type="synonym">Porphyra yezoensis</name>
    <dbReference type="NCBI Taxonomy" id="2788"/>
    <lineage>
        <taxon>Eukaryota</taxon>
        <taxon>Rhodophyta</taxon>
        <taxon>Bangiophyceae</taxon>
        <taxon>Bangiales</taxon>
        <taxon>Bangiaceae</taxon>
        <taxon>Pyropia</taxon>
    </lineage>
</organism>
<sequence>MAFLPPTVRRLATPVSLSHGRRLATTPGRCSQRSVAAAPLRPRPVPPAVTAAAAASSSSSSSASSSSPSSTTSPAAGGPSPATTAATAAAGEECFDVLDEGGHPTGRIKARSRLAEELGLDLPAARIGARRFTIPSDSRGTTPVHGAFVDREHQDVYAVVVAPGEVEALQGGGGWDVQAAEVDRVAWFGAADLRRRIAAGDPALVPRSEAYLDGLWAALRELAPAP</sequence>